<dbReference type="Gene3D" id="3.40.630.30">
    <property type="match status" value="1"/>
</dbReference>
<evidence type="ECO:0000256" key="1">
    <source>
        <dbReference type="RuleBase" id="RU368002"/>
    </source>
</evidence>
<dbReference type="PANTHER" id="PTHR15298:SF1">
    <property type="entry name" value="GLYCINE N-ACYLTRANSFERASE-LIKE PROTEIN"/>
    <property type="match status" value="1"/>
</dbReference>
<proteinExistence type="inferred from homology"/>
<dbReference type="InterPro" id="IPR015938">
    <property type="entry name" value="Glycine_N-acyltransferase_N"/>
</dbReference>
<feature type="domain" description="Glycine N-acyltransferase N-terminal" evidence="2">
    <location>
        <begin position="8"/>
        <end position="129"/>
    </location>
</feature>
<keyword evidence="5" id="KW-1185">Reference proteome</keyword>
<comment type="similarity">
    <text evidence="1">Belongs to the glycine N-acyltransferase family.</text>
</comment>
<dbReference type="EC" id="2.3.1.-" evidence="1"/>
<organism evidence="4 5">
    <name type="scientific">Mya arenaria</name>
    <name type="common">Soft-shell clam</name>
    <dbReference type="NCBI Taxonomy" id="6604"/>
    <lineage>
        <taxon>Eukaryota</taxon>
        <taxon>Metazoa</taxon>
        <taxon>Spiralia</taxon>
        <taxon>Lophotrochozoa</taxon>
        <taxon>Mollusca</taxon>
        <taxon>Bivalvia</taxon>
        <taxon>Autobranchia</taxon>
        <taxon>Heteroconchia</taxon>
        <taxon>Euheterodonta</taxon>
        <taxon>Imparidentia</taxon>
        <taxon>Neoheterodontei</taxon>
        <taxon>Myida</taxon>
        <taxon>Myoidea</taxon>
        <taxon>Myidae</taxon>
        <taxon>Mya</taxon>
    </lineage>
</organism>
<dbReference type="InterPro" id="IPR016181">
    <property type="entry name" value="Acyl_CoA_acyltransferase"/>
</dbReference>
<dbReference type="PANTHER" id="PTHR15298">
    <property type="entry name" value="L-COA N-ACYLTRANSFERASE-RELATED"/>
    <property type="match status" value="1"/>
</dbReference>
<keyword evidence="1" id="KW-0808">Transferase</keyword>
<dbReference type="EMBL" id="CP111023">
    <property type="protein sequence ID" value="WAR21054.1"/>
    <property type="molecule type" value="Genomic_DNA"/>
</dbReference>
<evidence type="ECO:0000313" key="5">
    <source>
        <dbReference type="Proteomes" id="UP001164746"/>
    </source>
</evidence>
<dbReference type="SUPFAM" id="SSF55729">
    <property type="entry name" value="Acyl-CoA N-acyltransferases (Nat)"/>
    <property type="match status" value="1"/>
</dbReference>
<accession>A0ABY7FIQ8</accession>
<evidence type="ECO:0000313" key="3">
    <source>
        <dbReference type="EMBL" id="WAR21047.1"/>
    </source>
</evidence>
<dbReference type="Pfam" id="PF06021">
    <property type="entry name" value="Gly_acyl_tr_N"/>
    <property type="match status" value="1"/>
</dbReference>
<reference evidence="4" key="1">
    <citation type="submission" date="2022-11" db="EMBL/GenBank/DDBJ databases">
        <title>Centuries of genome instability and evolution in soft-shell clam transmissible cancer (bioRxiv).</title>
        <authorList>
            <person name="Hart S.F.M."/>
            <person name="Yonemitsu M.A."/>
            <person name="Giersch R.M."/>
            <person name="Beal B.F."/>
            <person name="Arriagada G."/>
            <person name="Davis B.W."/>
            <person name="Ostrander E.A."/>
            <person name="Goff S.P."/>
            <person name="Metzger M.J."/>
        </authorList>
    </citation>
    <scope>NUCLEOTIDE SEQUENCE</scope>
    <source>
        <strain evidence="4">MELC-2E11</strain>
        <tissue evidence="4">Siphon/mantle</tissue>
    </source>
</reference>
<evidence type="ECO:0000259" key="2">
    <source>
        <dbReference type="Pfam" id="PF06021"/>
    </source>
</evidence>
<keyword evidence="1" id="KW-0012">Acyltransferase</keyword>
<evidence type="ECO:0000313" key="4">
    <source>
        <dbReference type="EMBL" id="WAR21054.1"/>
    </source>
</evidence>
<dbReference type="InterPro" id="IPR010313">
    <property type="entry name" value="Glycine_N-acyltransferase"/>
</dbReference>
<dbReference type="EMBL" id="CP111023">
    <property type="protein sequence ID" value="WAR21047.1"/>
    <property type="molecule type" value="Genomic_DNA"/>
</dbReference>
<gene>
    <name evidence="3" type="ORF">MAR_015021</name>
    <name evidence="4" type="ORF">MAR_015028</name>
</gene>
<protein>
    <recommendedName>
        <fullName evidence="1">Glycine N-acyltransferase-like protein</fullName>
        <ecNumber evidence="1">2.3.1.-</ecNumber>
    </recommendedName>
</protein>
<dbReference type="Proteomes" id="UP001164746">
    <property type="component" value="Chromosome 12"/>
</dbReference>
<sequence length="359" mass="41033">MIYKVLSHDEVEELNNELRSRLPGTAKIFYVIRSWLAGLLPGKEVIVDAWPEWTSIVLRTADANKVQPFFRHTYMCHARSASALKYFLQRPDVVDWRKPATFTGVPRDVAPVISTMTVKHRGRVTSLEPRFMYAWTKTELPAIPEIPEGLYLGKLRVEDATVLRRDWEGHRYREDMEGYFRTVIESFDSSCLRDASGELQAYACMQFNGSIAMLYVKPDHRDEDYFKIVLSDLARKRLENGEVAYGFIPTNDSDLVDQMRSIDFVWVPRGDMVWMHFEPLQVNRTNDASMMTSTAQNGNESVSFDCVCSDHAKRSTQKSFSHCRQEHDGSFLPTAQASSENIGNLKDSHLTLVSVSPTS</sequence>
<name>A0ABY7FIQ8_MYAAR</name>